<name>A0A497F240_9CREN</name>
<evidence type="ECO:0000313" key="1">
    <source>
        <dbReference type="EMBL" id="RLE53401.1"/>
    </source>
</evidence>
<sequence length="259" mass="27867">MAEKFDEYEKILKRKPQVKISGSGRVSDEEVSISGSGMIIGDFETKVFKVSGSATVDGKVIADYIKVSGSASFNDDVEANEIIISGSSSFKGKVTCKLMKISGSCKLLSDLDVVDSLKLSGSIKVDGNLHSKGLVDLKGAFTIEGEIIARKFYADVKGKSEVKGGIKAEDVEIYGGVHETGIVLFGITIIGLKRKGAKLYTSNIYAKNRIHIEGVVCDNVEGSIVEIGRGCEIKGKVRYKDRVEVHSEAKLANPPEKVE</sequence>
<gene>
    <name evidence="1" type="ORF">DRJ26_03405</name>
</gene>
<dbReference type="EMBL" id="QMRA01000068">
    <property type="protein sequence ID" value="RLE53401.1"/>
    <property type="molecule type" value="Genomic_DNA"/>
</dbReference>
<dbReference type="PANTHER" id="PTHR35024">
    <property type="entry name" value="HYPOTHETICAL CYTOSOLIC PROTEIN"/>
    <property type="match status" value="1"/>
</dbReference>
<dbReference type="Pfam" id="PF04519">
    <property type="entry name" value="Bactofilin"/>
    <property type="match status" value="1"/>
</dbReference>
<comment type="caution">
    <text evidence="1">The sequence shown here is derived from an EMBL/GenBank/DDBJ whole genome shotgun (WGS) entry which is preliminary data.</text>
</comment>
<evidence type="ECO:0000313" key="2">
    <source>
        <dbReference type="Proteomes" id="UP000269499"/>
    </source>
</evidence>
<dbReference type="Proteomes" id="UP000269499">
    <property type="component" value="Unassembled WGS sequence"/>
</dbReference>
<dbReference type="PANTHER" id="PTHR35024:SF4">
    <property type="entry name" value="POLYMER-FORMING CYTOSKELETAL PROTEIN"/>
    <property type="match status" value="1"/>
</dbReference>
<reference evidence="1 2" key="1">
    <citation type="submission" date="2018-06" db="EMBL/GenBank/DDBJ databases">
        <title>Extensive metabolic versatility and redundancy in microbially diverse, dynamic hydrothermal sediments.</title>
        <authorList>
            <person name="Dombrowski N."/>
            <person name="Teske A."/>
            <person name="Baker B.J."/>
        </authorList>
    </citation>
    <scope>NUCLEOTIDE SEQUENCE [LARGE SCALE GENOMIC DNA]</scope>
    <source>
        <strain evidence="1">B20_G2</strain>
    </source>
</reference>
<proteinExistence type="predicted"/>
<evidence type="ECO:0008006" key="3">
    <source>
        <dbReference type="Google" id="ProtNLM"/>
    </source>
</evidence>
<accession>A0A497F240</accession>
<organism evidence="1 2">
    <name type="scientific">Thermoproteota archaeon</name>
    <dbReference type="NCBI Taxonomy" id="2056631"/>
    <lineage>
        <taxon>Archaea</taxon>
        <taxon>Thermoproteota</taxon>
    </lineage>
</organism>
<dbReference type="InterPro" id="IPR007607">
    <property type="entry name" value="BacA/B"/>
</dbReference>
<dbReference type="AlphaFoldDB" id="A0A497F240"/>
<protein>
    <recommendedName>
        <fullName evidence="3">Polymer-forming cytoskeletal protein</fullName>
    </recommendedName>
</protein>